<dbReference type="InterPro" id="IPR052175">
    <property type="entry name" value="ComplexI-like_HydComp"/>
</dbReference>
<feature type="transmembrane region" description="Helical" evidence="8">
    <location>
        <begin position="107"/>
        <end position="125"/>
    </location>
</feature>
<feature type="transmembrane region" description="Helical" evidence="8">
    <location>
        <begin position="380"/>
        <end position="398"/>
    </location>
</feature>
<feature type="transmembrane region" description="Helical" evidence="8">
    <location>
        <begin position="419"/>
        <end position="440"/>
    </location>
</feature>
<feature type="domain" description="NADH:quinone oxidoreductase/Mrp antiporter transmembrane" evidence="9">
    <location>
        <begin position="119"/>
        <end position="387"/>
    </location>
</feature>
<evidence type="ECO:0000256" key="6">
    <source>
        <dbReference type="ARBA" id="ARBA00023136"/>
    </source>
</evidence>
<comment type="subcellular location">
    <subcellularLocation>
        <location evidence="1">Cell membrane</location>
        <topology evidence="1">Multi-pass membrane protein</topology>
    </subcellularLocation>
    <subcellularLocation>
        <location evidence="7">Membrane</location>
        <topology evidence="7">Multi-pass membrane protein</topology>
    </subcellularLocation>
</comment>
<reference evidence="10 11" key="1">
    <citation type="submission" date="2019-09" db="EMBL/GenBank/DDBJ databases">
        <authorList>
            <person name="Kevbrin V."/>
            <person name="Grouzdev D.S."/>
        </authorList>
    </citation>
    <scope>NUCLEOTIDE SEQUENCE [LARGE SCALE GENOMIC DNA]</scope>
    <source>
        <strain evidence="10 11">G-192</strain>
    </source>
</reference>
<evidence type="ECO:0000256" key="5">
    <source>
        <dbReference type="ARBA" id="ARBA00023002"/>
    </source>
</evidence>
<keyword evidence="5" id="KW-0560">Oxidoreductase</keyword>
<dbReference type="Pfam" id="PF00361">
    <property type="entry name" value="Proton_antipo_M"/>
    <property type="match status" value="1"/>
</dbReference>
<dbReference type="InterPro" id="IPR001750">
    <property type="entry name" value="ND/Mrp_TM"/>
</dbReference>
<feature type="transmembrane region" description="Helical" evidence="8">
    <location>
        <begin position="155"/>
        <end position="173"/>
    </location>
</feature>
<dbReference type="GO" id="GO:0005886">
    <property type="term" value="C:plasma membrane"/>
    <property type="evidence" value="ECO:0007669"/>
    <property type="project" value="UniProtKB-SubCell"/>
</dbReference>
<evidence type="ECO:0000313" key="11">
    <source>
        <dbReference type="Proteomes" id="UP000325122"/>
    </source>
</evidence>
<proteinExistence type="predicted"/>
<organism evidence="10 11">
    <name type="scientific">Alkalicaulis satelles</name>
    <dbReference type="NCBI Taxonomy" id="2609175"/>
    <lineage>
        <taxon>Bacteria</taxon>
        <taxon>Pseudomonadati</taxon>
        <taxon>Pseudomonadota</taxon>
        <taxon>Alphaproteobacteria</taxon>
        <taxon>Maricaulales</taxon>
        <taxon>Maricaulaceae</taxon>
        <taxon>Alkalicaulis</taxon>
    </lineage>
</organism>
<evidence type="ECO:0000256" key="2">
    <source>
        <dbReference type="ARBA" id="ARBA00022475"/>
    </source>
</evidence>
<keyword evidence="6 8" id="KW-0472">Membrane</keyword>
<keyword evidence="2" id="KW-1003">Cell membrane</keyword>
<evidence type="ECO:0000259" key="9">
    <source>
        <dbReference type="Pfam" id="PF00361"/>
    </source>
</evidence>
<name>A0A5M6ZMQ1_9PROT</name>
<comment type="caution">
    <text evidence="10">The sequence shown here is derived from an EMBL/GenBank/DDBJ whole genome shotgun (WGS) entry which is preliminary data.</text>
</comment>
<dbReference type="PANTHER" id="PTHR42682">
    <property type="entry name" value="HYDROGENASE-4 COMPONENT F"/>
    <property type="match status" value="1"/>
</dbReference>
<dbReference type="RefSeq" id="WP_150021549.1">
    <property type="nucleotide sequence ID" value="NZ_VWOJ01000001.1"/>
</dbReference>
<sequence length="574" mass="60941">MTDFLSLLHAVNPALILIAGGAITLALPWAMARKAVMLLAPLAGLAAWFATREPGVYGVIELGPLTLETFRYDALSRIWALVFLIAAFLNGIYALHERSRISDGSALIYAGAAVGAVFAGDLITLFVFWELTALFSAPLIFAAGTAAAQRAGLRYLAIQVLSGVLLLGGAAVWASQTGSWTFDAIGLDDPAGLVIFIAFAIKAAFPLLHMWLQDAYPKATGVGAVVLSAFTTKLAVYALARGFAGTEILITIGVIMAVFPILFIIVENDLRRTLAYALNNQLGFMVVGVGVGTPLGLNAAAANAFVGVFYMALMFMVMGAVMHRTGTAKASELGGLFRSMPLTGSLAIIGALAIVGAPLFSGFVAKTLVLSAVSYHGDVLAFAILVVAAAGVMELSALKVPYFAFFGEDRGHRVKEAPLNMLLAMGLAAFLCIYLGSHWQVLYGLLPFAIDYQPYTADNVIGQIQILLAGAFVFAALVWLRLFPQRGDRTVLDADWLYRRLGDGVVRWGGQMGQLMAGASERGLGVVISRWTNRLFNLFSPAGSLSRIFPSGLMAIWTGVLLAGVLLVAYFSPL</sequence>
<dbReference type="EMBL" id="VWOJ01000001">
    <property type="protein sequence ID" value="KAA5804518.1"/>
    <property type="molecule type" value="Genomic_DNA"/>
</dbReference>
<feature type="transmembrane region" description="Helical" evidence="8">
    <location>
        <begin position="342"/>
        <end position="360"/>
    </location>
</feature>
<feature type="transmembrane region" description="Helical" evidence="8">
    <location>
        <begin position="246"/>
        <end position="266"/>
    </location>
</feature>
<dbReference type="Proteomes" id="UP000325122">
    <property type="component" value="Unassembled WGS sequence"/>
</dbReference>
<dbReference type="GO" id="GO:0016491">
    <property type="term" value="F:oxidoreductase activity"/>
    <property type="evidence" value="ECO:0007669"/>
    <property type="project" value="UniProtKB-KW"/>
</dbReference>
<feature type="transmembrane region" description="Helical" evidence="8">
    <location>
        <begin position="273"/>
        <end position="293"/>
    </location>
</feature>
<feature type="transmembrane region" description="Helical" evidence="8">
    <location>
        <begin position="131"/>
        <end position="148"/>
    </location>
</feature>
<feature type="transmembrane region" description="Helical" evidence="8">
    <location>
        <begin position="193"/>
        <end position="212"/>
    </location>
</feature>
<keyword evidence="3 7" id="KW-0812">Transmembrane</keyword>
<feature type="transmembrane region" description="Helical" evidence="8">
    <location>
        <begin position="299"/>
        <end position="321"/>
    </location>
</feature>
<evidence type="ECO:0000313" key="10">
    <source>
        <dbReference type="EMBL" id="KAA5804518.1"/>
    </source>
</evidence>
<feature type="transmembrane region" description="Helical" evidence="8">
    <location>
        <begin position="460"/>
        <end position="480"/>
    </location>
</feature>
<keyword evidence="11" id="KW-1185">Reference proteome</keyword>
<evidence type="ECO:0000256" key="1">
    <source>
        <dbReference type="ARBA" id="ARBA00004651"/>
    </source>
</evidence>
<dbReference type="PANTHER" id="PTHR42682:SF4">
    <property type="entry name" value="NADH-UBIQUINONE_PLASTOQUINONE"/>
    <property type="match status" value="1"/>
</dbReference>
<evidence type="ECO:0000256" key="3">
    <source>
        <dbReference type="ARBA" id="ARBA00022692"/>
    </source>
</evidence>
<dbReference type="NCBIfam" id="NF009310">
    <property type="entry name" value="PRK12668.1"/>
    <property type="match status" value="1"/>
</dbReference>
<dbReference type="AlphaFoldDB" id="A0A5M6ZMQ1"/>
<evidence type="ECO:0000256" key="8">
    <source>
        <dbReference type="SAM" id="Phobius"/>
    </source>
</evidence>
<accession>A0A5M6ZMQ1</accession>
<feature type="transmembrane region" description="Helical" evidence="8">
    <location>
        <begin position="219"/>
        <end position="240"/>
    </location>
</feature>
<evidence type="ECO:0000256" key="4">
    <source>
        <dbReference type="ARBA" id="ARBA00022989"/>
    </source>
</evidence>
<feature type="transmembrane region" description="Helical" evidence="8">
    <location>
        <begin position="548"/>
        <end position="571"/>
    </location>
</feature>
<feature type="transmembrane region" description="Helical" evidence="8">
    <location>
        <begin position="74"/>
        <end position="95"/>
    </location>
</feature>
<protein>
    <submittedName>
        <fullName evidence="10">Na(+)/H(+) antiporter subunit D</fullName>
    </submittedName>
</protein>
<feature type="transmembrane region" description="Helical" evidence="8">
    <location>
        <begin position="6"/>
        <end position="28"/>
    </location>
</feature>
<evidence type="ECO:0000256" key="7">
    <source>
        <dbReference type="RuleBase" id="RU000320"/>
    </source>
</evidence>
<keyword evidence="4 8" id="KW-1133">Transmembrane helix</keyword>
<gene>
    <name evidence="10" type="ORF">F1654_00465</name>
</gene>